<feature type="compositionally biased region" description="Low complexity" evidence="1">
    <location>
        <begin position="339"/>
        <end position="350"/>
    </location>
</feature>
<keyword evidence="3" id="KW-1185">Reference proteome</keyword>
<dbReference type="Proteomes" id="UP001295684">
    <property type="component" value="Unassembled WGS sequence"/>
</dbReference>
<organism evidence="2 3">
    <name type="scientific">Euplotes crassus</name>
    <dbReference type="NCBI Taxonomy" id="5936"/>
    <lineage>
        <taxon>Eukaryota</taxon>
        <taxon>Sar</taxon>
        <taxon>Alveolata</taxon>
        <taxon>Ciliophora</taxon>
        <taxon>Intramacronucleata</taxon>
        <taxon>Spirotrichea</taxon>
        <taxon>Hypotrichia</taxon>
        <taxon>Euplotida</taxon>
        <taxon>Euplotidae</taxon>
        <taxon>Moneuplotes</taxon>
    </lineage>
</organism>
<evidence type="ECO:0000256" key="1">
    <source>
        <dbReference type="SAM" id="MobiDB-lite"/>
    </source>
</evidence>
<evidence type="ECO:0000313" key="3">
    <source>
        <dbReference type="Proteomes" id="UP001295684"/>
    </source>
</evidence>
<gene>
    <name evidence="2" type="ORF">ECRASSUSDP1_LOCUS1426</name>
</gene>
<accession>A0AAD1U6U8</accession>
<dbReference type="EMBL" id="CAMPGE010001346">
    <property type="protein sequence ID" value="CAI2360128.1"/>
    <property type="molecule type" value="Genomic_DNA"/>
</dbReference>
<protein>
    <submittedName>
        <fullName evidence="2">Uncharacterized protein</fullName>
    </submittedName>
</protein>
<reference evidence="2" key="1">
    <citation type="submission" date="2023-07" db="EMBL/GenBank/DDBJ databases">
        <authorList>
            <consortium name="AG Swart"/>
            <person name="Singh M."/>
            <person name="Singh A."/>
            <person name="Seah K."/>
            <person name="Emmerich C."/>
        </authorList>
    </citation>
    <scope>NUCLEOTIDE SEQUENCE</scope>
    <source>
        <strain evidence="2">DP1</strain>
    </source>
</reference>
<comment type="caution">
    <text evidence="2">The sequence shown here is derived from an EMBL/GenBank/DDBJ whole genome shotgun (WGS) entry which is preliminary data.</text>
</comment>
<proteinExistence type="predicted"/>
<evidence type="ECO:0000313" key="2">
    <source>
        <dbReference type="EMBL" id="CAI2360128.1"/>
    </source>
</evidence>
<name>A0AAD1U6U8_EUPCR</name>
<feature type="region of interest" description="Disordered" evidence="1">
    <location>
        <begin position="325"/>
        <end position="371"/>
    </location>
</feature>
<sequence length="531" mass="61119">MADWEDVKVMKRKFRISRATMDHIRNVNSYLKNRDGIKYSSKACKEGIPKHSSSLLKTKIHPPNKQYNPILIKQVTQQNKKQKGTVLCREGEPERKKRNKMKINLVLKKPKQEYQDLEDEEGVKTEYLASSCRNNEGKRARSCMKSAYLLTPKEHGQDIGVKKRMRSNKKILTNRSTSRNINSNVSEYNSLVKKRLASKRCDVSVSARSVYNNIEPEQRKLSPHKKVNPLMTDEGTSQDKSKIKINMSKKTRNAHSIRCLPRLNSNPKEKLPINITISGDHNKTQNSQLKKIVNIDLYNRKNSKASIYFSKPTKNIKQVKSVQDIHHHTTRSKSTQRAPTNTLLNPNFTTQRKTSPPQKSHKLKTITDKSSPHSEILASSYRDSTKLKIKRADLGFGFRDLYAKVPKTSEELEEYAKFQNKKIRLAKIIDKRVEHESSILLKKQSKEACRVMDKPGICADVKMFMFRQPPINNLKSFEMLGSRENSYEHTSIGENLGLLGKSIVEKKPVIISKYSLCSTKLRKKINNIFNN</sequence>
<dbReference type="AlphaFoldDB" id="A0AAD1U6U8"/>